<reference evidence="2 3" key="1">
    <citation type="submission" date="2024-10" db="EMBL/GenBank/DDBJ databases">
        <title>The Natural Products Discovery Center: Release of the First 8490 Sequenced Strains for Exploring Actinobacteria Biosynthetic Diversity.</title>
        <authorList>
            <person name="Kalkreuter E."/>
            <person name="Kautsar S.A."/>
            <person name="Yang D."/>
            <person name="Bader C.D."/>
            <person name="Teijaro C.N."/>
            <person name="Fluegel L."/>
            <person name="Davis C.M."/>
            <person name="Simpson J.R."/>
            <person name="Lauterbach L."/>
            <person name="Steele A.D."/>
            <person name="Gui C."/>
            <person name="Meng S."/>
            <person name="Li G."/>
            <person name="Viehrig K."/>
            <person name="Ye F."/>
            <person name="Su P."/>
            <person name="Kiefer A.F."/>
            <person name="Nichols A."/>
            <person name="Cepeda A.J."/>
            <person name="Yan W."/>
            <person name="Fan B."/>
            <person name="Jiang Y."/>
            <person name="Adhikari A."/>
            <person name="Zheng C.-J."/>
            <person name="Schuster L."/>
            <person name="Cowan T.M."/>
            <person name="Smanski M.J."/>
            <person name="Chevrette M.G."/>
            <person name="De Carvalho L.P.S."/>
            <person name="Shen B."/>
        </authorList>
    </citation>
    <scope>NUCLEOTIDE SEQUENCE [LARGE SCALE GENOMIC DNA]</scope>
    <source>
        <strain evidence="2 3">NPDC019481</strain>
    </source>
</reference>
<dbReference type="RefSeq" id="WP_397404510.1">
    <property type="nucleotide sequence ID" value="NZ_JBIRYI010000006.1"/>
</dbReference>
<keyword evidence="1" id="KW-1133">Transmembrane helix</keyword>
<dbReference type="EMBL" id="JBIRYI010000006">
    <property type="protein sequence ID" value="MFI2487638.1"/>
    <property type="molecule type" value="Genomic_DNA"/>
</dbReference>
<name>A0ABW7XJV5_9MICO</name>
<evidence type="ECO:0000256" key="1">
    <source>
        <dbReference type="SAM" id="Phobius"/>
    </source>
</evidence>
<keyword evidence="1" id="KW-0812">Transmembrane</keyword>
<feature type="transmembrane region" description="Helical" evidence="1">
    <location>
        <begin position="35"/>
        <end position="58"/>
    </location>
</feature>
<accession>A0ABW7XJV5</accession>
<comment type="caution">
    <text evidence="2">The sequence shown here is derived from an EMBL/GenBank/DDBJ whole genome shotgun (WGS) entry which is preliminary data.</text>
</comment>
<sequence length="122" mass="12951">MRTTALLVRFLLELALAAAAGYAAWNLADGGWRAAVGLLAPISVIALWATFLSPKALVAIPPWSRILLEALLFGGVGYLCWLAGAQFTGPALAVLWVVDRAVLWLTRGAPSVLEPEGAARER</sequence>
<evidence type="ECO:0000313" key="2">
    <source>
        <dbReference type="EMBL" id="MFI2487638.1"/>
    </source>
</evidence>
<gene>
    <name evidence="2" type="ORF">ACH47X_12045</name>
</gene>
<dbReference type="InterPro" id="IPR021214">
    <property type="entry name" value="DUF2568"/>
</dbReference>
<organism evidence="2 3">
    <name type="scientific">Promicromonospora kroppenstedtii</name>
    <dbReference type="NCBI Taxonomy" id="440482"/>
    <lineage>
        <taxon>Bacteria</taxon>
        <taxon>Bacillati</taxon>
        <taxon>Actinomycetota</taxon>
        <taxon>Actinomycetes</taxon>
        <taxon>Micrococcales</taxon>
        <taxon>Promicromonosporaceae</taxon>
        <taxon>Promicromonospora</taxon>
    </lineage>
</organism>
<keyword evidence="1" id="KW-0472">Membrane</keyword>
<proteinExistence type="predicted"/>
<dbReference type="Proteomes" id="UP001611580">
    <property type="component" value="Unassembled WGS sequence"/>
</dbReference>
<evidence type="ECO:0000313" key="3">
    <source>
        <dbReference type="Proteomes" id="UP001611580"/>
    </source>
</evidence>
<keyword evidence="3" id="KW-1185">Reference proteome</keyword>
<dbReference type="Pfam" id="PF10823">
    <property type="entry name" value="DUF2568"/>
    <property type="match status" value="1"/>
</dbReference>
<feature type="transmembrane region" description="Helical" evidence="1">
    <location>
        <begin position="70"/>
        <end position="98"/>
    </location>
</feature>
<protein>
    <submittedName>
        <fullName evidence="2">YrdB family protein</fullName>
    </submittedName>
</protein>